<dbReference type="PANTHER" id="PTHR43133">
    <property type="entry name" value="RNA POLYMERASE ECF-TYPE SIGMA FACTO"/>
    <property type="match status" value="1"/>
</dbReference>
<reference evidence="8 9" key="1">
    <citation type="submission" date="2019-01" db="EMBL/GenBank/DDBJ databases">
        <title>Nocardioides guangzhouensis sp. nov., an actinobacterium isolated from soil.</title>
        <authorList>
            <person name="Fu Y."/>
            <person name="Cai Y."/>
            <person name="Lin Z."/>
            <person name="Chen P."/>
        </authorList>
    </citation>
    <scope>NUCLEOTIDE SEQUENCE [LARGE SCALE GENOMIC DNA]</scope>
    <source>
        <strain evidence="8 9">130</strain>
    </source>
</reference>
<feature type="domain" description="RNA polymerase sigma-70 region 4" evidence="7">
    <location>
        <begin position="124"/>
        <end position="171"/>
    </location>
</feature>
<dbReference type="SUPFAM" id="SSF88946">
    <property type="entry name" value="Sigma2 domain of RNA polymerase sigma factors"/>
    <property type="match status" value="1"/>
</dbReference>
<dbReference type="Gene3D" id="1.10.10.10">
    <property type="entry name" value="Winged helix-like DNA-binding domain superfamily/Winged helix DNA-binding domain"/>
    <property type="match status" value="1"/>
</dbReference>
<dbReference type="EMBL" id="SDKM01000012">
    <property type="protein sequence ID" value="RYP86309.1"/>
    <property type="molecule type" value="Genomic_DNA"/>
</dbReference>
<keyword evidence="3" id="KW-0731">Sigma factor</keyword>
<feature type="region of interest" description="Disordered" evidence="6">
    <location>
        <begin position="86"/>
        <end position="109"/>
    </location>
</feature>
<evidence type="ECO:0000256" key="2">
    <source>
        <dbReference type="ARBA" id="ARBA00023015"/>
    </source>
</evidence>
<comment type="caution">
    <text evidence="8">The sequence shown here is derived from an EMBL/GenBank/DDBJ whole genome shotgun (WGS) entry which is preliminary data.</text>
</comment>
<evidence type="ECO:0000256" key="4">
    <source>
        <dbReference type="ARBA" id="ARBA00023125"/>
    </source>
</evidence>
<dbReference type="GO" id="GO:0006352">
    <property type="term" value="P:DNA-templated transcription initiation"/>
    <property type="evidence" value="ECO:0007669"/>
    <property type="project" value="InterPro"/>
</dbReference>
<dbReference type="Pfam" id="PF04545">
    <property type="entry name" value="Sigma70_r4"/>
    <property type="match status" value="1"/>
</dbReference>
<dbReference type="InterPro" id="IPR013325">
    <property type="entry name" value="RNA_pol_sigma_r2"/>
</dbReference>
<dbReference type="GO" id="GO:0003677">
    <property type="term" value="F:DNA binding"/>
    <property type="evidence" value="ECO:0007669"/>
    <property type="project" value="UniProtKB-KW"/>
</dbReference>
<keyword evidence="5" id="KW-0804">Transcription</keyword>
<comment type="similarity">
    <text evidence="1">Belongs to the sigma-70 factor family. ECF subfamily.</text>
</comment>
<accession>A0A4V1XZC9</accession>
<dbReference type="GO" id="GO:0016987">
    <property type="term" value="F:sigma factor activity"/>
    <property type="evidence" value="ECO:0007669"/>
    <property type="project" value="UniProtKB-KW"/>
</dbReference>
<dbReference type="InterPro" id="IPR013324">
    <property type="entry name" value="RNA_pol_sigma_r3/r4-like"/>
</dbReference>
<dbReference type="SUPFAM" id="SSF88659">
    <property type="entry name" value="Sigma3 and sigma4 domains of RNA polymerase sigma factors"/>
    <property type="match status" value="1"/>
</dbReference>
<dbReference type="AlphaFoldDB" id="A0A4V1XZC9"/>
<evidence type="ECO:0000256" key="1">
    <source>
        <dbReference type="ARBA" id="ARBA00010641"/>
    </source>
</evidence>
<evidence type="ECO:0000256" key="6">
    <source>
        <dbReference type="SAM" id="MobiDB-lite"/>
    </source>
</evidence>
<proteinExistence type="inferred from homology"/>
<dbReference type="InterPro" id="IPR007630">
    <property type="entry name" value="RNA_pol_sigma70_r4"/>
</dbReference>
<dbReference type="RefSeq" id="WP_134716839.1">
    <property type="nucleotide sequence ID" value="NZ_SDKM01000012.1"/>
</dbReference>
<evidence type="ECO:0000256" key="3">
    <source>
        <dbReference type="ARBA" id="ARBA00023082"/>
    </source>
</evidence>
<evidence type="ECO:0000313" key="9">
    <source>
        <dbReference type="Proteomes" id="UP000295198"/>
    </source>
</evidence>
<organism evidence="8 9">
    <name type="scientific">Nocardioides guangzhouensis</name>
    <dbReference type="NCBI Taxonomy" id="2497878"/>
    <lineage>
        <taxon>Bacteria</taxon>
        <taxon>Bacillati</taxon>
        <taxon>Actinomycetota</taxon>
        <taxon>Actinomycetes</taxon>
        <taxon>Propionibacteriales</taxon>
        <taxon>Nocardioidaceae</taxon>
        <taxon>Nocardioides</taxon>
    </lineage>
</organism>
<dbReference type="CDD" id="cd06171">
    <property type="entry name" value="Sigma70_r4"/>
    <property type="match status" value="1"/>
</dbReference>
<evidence type="ECO:0000313" key="8">
    <source>
        <dbReference type="EMBL" id="RYP86309.1"/>
    </source>
</evidence>
<keyword evidence="9" id="KW-1185">Reference proteome</keyword>
<evidence type="ECO:0000259" key="7">
    <source>
        <dbReference type="Pfam" id="PF04545"/>
    </source>
</evidence>
<dbReference type="InterPro" id="IPR036388">
    <property type="entry name" value="WH-like_DNA-bd_sf"/>
</dbReference>
<evidence type="ECO:0000256" key="5">
    <source>
        <dbReference type="ARBA" id="ARBA00023163"/>
    </source>
</evidence>
<dbReference type="InterPro" id="IPR039425">
    <property type="entry name" value="RNA_pol_sigma-70-like"/>
</dbReference>
<name>A0A4V1XZC9_9ACTN</name>
<protein>
    <recommendedName>
        <fullName evidence="7">RNA polymerase sigma-70 region 4 domain-containing protein</fullName>
    </recommendedName>
</protein>
<keyword evidence="2" id="KW-0805">Transcription regulation</keyword>
<dbReference type="PANTHER" id="PTHR43133:SF50">
    <property type="entry name" value="ECF RNA POLYMERASE SIGMA FACTOR SIGM"/>
    <property type="match status" value="1"/>
</dbReference>
<gene>
    <name evidence="8" type="ORF">EKO23_10200</name>
</gene>
<sequence length="215" mass="22810">MEGDAAFADFVSACWPRLHRVAYLLTADGVAADDALRAAFETTHARWSRVRDSDDPEADVLAALVAACVPTERRFRPRARLGELAARGRRVPGRDQDPLSGDLPGSPPPVDTGVVDRTLLWPLLCALPPRERAVLVLLHHQDLTAEEVGELLGCSAARVRAEAHDALVAVRRGLDAARNDGLAGSVPDLPDGPSAGAGPTLWPGHGAPPGEVLER</sequence>
<feature type="region of interest" description="Disordered" evidence="6">
    <location>
        <begin position="183"/>
        <end position="215"/>
    </location>
</feature>
<keyword evidence="4" id="KW-0238">DNA-binding</keyword>
<dbReference type="OrthoDB" id="3678480at2"/>
<dbReference type="Proteomes" id="UP000295198">
    <property type="component" value="Unassembled WGS sequence"/>
</dbReference>